<protein>
    <recommendedName>
        <fullName evidence="6">FAD dependent oxidoreductase domain-containing protein</fullName>
    </recommendedName>
</protein>
<dbReference type="InterPro" id="IPR045170">
    <property type="entry name" value="MTOX"/>
</dbReference>
<dbReference type="EMBL" id="JAPZBU010000004">
    <property type="protein sequence ID" value="KAJ5407700.1"/>
    <property type="molecule type" value="Genomic_DNA"/>
</dbReference>
<dbReference type="InterPro" id="IPR036188">
    <property type="entry name" value="FAD/NAD-bd_sf"/>
</dbReference>
<gene>
    <name evidence="7" type="ORF">N7509_001583</name>
</gene>
<comment type="cofactor">
    <cofactor evidence="1">
        <name>FAD</name>
        <dbReference type="ChEBI" id="CHEBI:57692"/>
    </cofactor>
</comment>
<evidence type="ECO:0000256" key="2">
    <source>
        <dbReference type="ARBA" id="ARBA00010989"/>
    </source>
</evidence>
<dbReference type="OrthoDB" id="2219495at2759"/>
<dbReference type="Gene3D" id="3.50.50.60">
    <property type="entry name" value="FAD/NAD(P)-binding domain"/>
    <property type="match status" value="1"/>
</dbReference>
<dbReference type="PANTHER" id="PTHR10961">
    <property type="entry name" value="PEROXISOMAL SARCOSINE OXIDASE"/>
    <property type="match status" value="1"/>
</dbReference>
<keyword evidence="8" id="KW-1185">Reference proteome</keyword>
<dbReference type="PANTHER" id="PTHR10961:SF15">
    <property type="entry name" value="FAD DEPENDENT OXIDOREDUCTASE DOMAIN-CONTAINING PROTEIN"/>
    <property type="match status" value="1"/>
</dbReference>
<dbReference type="GeneID" id="81365200"/>
<dbReference type="Proteomes" id="UP001147747">
    <property type="component" value="Unassembled WGS sequence"/>
</dbReference>
<proteinExistence type="inferred from homology"/>
<keyword evidence="5" id="KW-0560">Oxidoreductase</keyword>
<reference evidence="7" key="2">
    <citation type="journal article" date="2023" name="IMA Fungus">
        <title>Comparative genomic study of the Penicillium genus elucidates a diverse pangenome and 15 lateral gene transfer events.</title>
        <authorList>
            <person name="Petersen C."/>
            <person name="Sorensen T."/>
            <person name="Nielsen M.R."/>
            <person name="Sondergaard T.E."/>
            <person name="Sorensen J.L."/>
            <person name="Fitzpatrick D.A."/>
            <person name="Frisvad J.C."/>
            <person name="Nielsen K.L."/>
        </authorList>
    </citation>
    <scope>NUCLEOTIDE SEQUENCE</scope>
    <source>
        <strain evidence="7">IBT 29677</strain>
    </source>
</reference>
<evidence type="ECO:0000259" key="6">
    <source>
        <dbReference type="Pfam" id="PF01266"/>
    </source>
</evidence>
<name>A0A9X0BCL8_9EURO</name>
<organism evidence="7 8">
    <name type="scientific">Penicillium cosmopolitanum</name>
    <dbReference type="NCBI Taxonomy" id="1131564"/>
    <lineage>
        <taxon>Eukaryota</taxon>
        <taxon>Fungi</taxon>
        <taxon>Dikarya</taxon>
        <taxon>Ascomycota</taxon>
        <taxon>Pezizomycotina</taxon>
        <taxon>Eurotiomycetes</taxon>
        <taxon>Eurotiomycetidae</taxon>
        <taxon>Eurotiales</taxon>
        <taxon>Aspergillaceae</taxon>
        <taxon>Penicillium</taxon>
    </lineage>
</organism>
<evidence type="ECO:0000313" key="8">
    <source>
        <dbReference type="Proteomes" id="UP001147747"/>
    </source>
</evidence>
<feature type="domain" description="FAD dependent oxidoreductase" evidence="6">
    <location>
        <begin position="7"/>
        <end position="425"/>
    </location>
</feature>
<dbReference type="GO" id="GO:0050660">
    <property type="term" value="F:flavin adenine dinucleotide binding"/>
    <property type="evidence" value="ECO:0007669"/>
    <property type="project" value="InterPro"/>
</dbReference>
<dbReference type="Pfam" id="PF01266">
    <property type="entry name" value="DAO"/>
    <property type="match status" value="1"/>
</dbReference>
<sequence>MSEPKSVAIIGAGIFGLSLAVALRDRDHKVTVFERYDYDRNSYDANDEEIQAASVDHNKIFRASYGKELHYQRLAMEGRKLWISEDEKRGCSQEASDSEEKKIFVNSGMLRVQPSDHLEELEKETLANMERDGFRHAQFDGRISCSISQFLIPPPTSSFEAVLDSLAGFVRCSNACAHYQKVAASKGVRFWFGQKAGAVDSLVKEPSAIDSEKAKVIGLKTKDGVTHKADVVVVAAGSFSTQILPDLSYHLESSAGSLAIFKIDPSDKELWDKYSPEKFPVLTWKSTPRDPNGKDTGSIYVLPRTPEGLLKIGYRGLKFTNFKPAPDSTPFTQDGQWSVPLPSKECHSLQEQAEFAIRQFVSVFLPEFSTVPFYSAKLCWYTDSLDNSFVIDYVPDYAEKSVFVCTGGSGHGAKFLPILGKHAADILENHDQSTSYMRSFWRWRPDLPRKNGLEEGPGGSRNISKPSS</sequence>
<dbReference type="SUPFAM" id="SSF51905">
    <property type="entry name" value="FAD/NAD(P)-binding domain"/>
    <property type="match status" value="1"/>
</dbReference>
<comment type="similarity">
    <text evidence="2">Belongs to the MSOX/MTOX family.</text>
</comment>
<evidence type="ECO:0000256" key="4">
    <source>
        <dbReference type="ARBA" id="ARBA00022827"/>
    </source>
</evidence>
<dbReference type="InterPro" id="IPR006076">
    <property type="entry name" value="FAD-dep_OxRdtase"/>
</dbReference>
<evidence type="ECO:0000256" key="1">
    <source>
        <dbReference type="ARBA" id="ARBA00001974"/>
    </source>
</evidence>
<keyword evidence="4" id="KW-0274">FAD</keyword>
<dbReference type="RefSeq" id="XP_056492015.1">
    <property type="nucleotide sequence ID" value="XM_056626220.1"/>
</dbReference>
<evidence type="ECO:0000256" key="3">
    <source>
        <dbReference type="ARBA" id="ARBA00022630"/>
    </source>
</evidence>
<evidence type="ECO:0000256" key="5">
    <source>
        <dbReference type="ARBA" id="ARBA00023002"/>
    </source>
</evidence>
<evidence type="ECO:0000313" key="7">
    <source>
        <dbReference type="EMBL" id="KAJ5407700.1"/>
    </source>
</evidence>
<comment type="caution">
    <text evidence="7">The sequence shown here is derived from an EMBL/GenBank/DDBJ whole genome shotgun (WGS) entry which is preliminary data.</text>
</comment>
<dbReference type="Gene3D" id="3.30.9.10">
    <property type="entry name" value="D-Amino Acid Oxidase, subunit A, domain 2"/>
    <property type="match status" value="1"/>
</dbReference>
<reference evidence="7" key="1">
    <citation type="submission" date="2022-12" db="EMBL/GenBank/DDBJ databases">
        <authorList>
            <person name="Petersen C."/>
        </authorList>
    </citation>
    <scope>NUCLEOTIDE SEQUENCE</scope>
    <source>
        <strain evidence="7">IBT 29677</strain>
    </source>
</reference>
<dbReference type="GO" id="GO:0008115">
    <property type="term" value="F:sarcosine oxidase activity"/>
    <property type="evidence" value="ECO:0007669"/>
    <property type="project" value="TreeGrafter"/>
</dbReference>
<accession>A0A9X0BCL8</accession>
<dbReference type="AlphaFoldDB" id="A0A9X0BCL8"/>
<keyword evidence="3" id="KW-0285">Flavoprotein</keyword>